<evidence type="ECO:0000313" key="2">
    <source>
        <dbReference type="Proteomes" id="UP000241502"/>
    </source>
</evidence>
<dbReference type="CDD" id="cd00009">
    <property type="entry name" value="AAA"/>
    <property type="match status" value="1"/>
</dbReference>
<dbReference type="Proteomes" id="UP000241502">
    <property type="component" value="Segment"/>
</dbReference>
<evidence type="ECO:0000313" key="1">
    <source>
        <dbReference type="EMBL" id="AVO23118.1"/>
    </source>
</evidence>
<organism evidence="1 2">
    <name type="scientific">Xanthomonas phage RiverRider</name>
    <dbReference type="NCBI Taxonomy" id="2108116"/>
    <lineage>
        <taxon>Viruses</taxon>
        <taxon>Duplodnaviria</taxon>
        <taxon>Heunggongvirae</taxon>
        <taxon>Uroviricota</taxon>
        <taxon>Caudoviricetes</taxon>
        <taxon>Schitoviridae</taxon>
        <taxon>Riverridervirus</taxon>
        <taxon>Riverridervirus riverrider</taxon>
    </lineage>
</organism>
<keyword evidence="2" id="KW-1185">Reference proteome</keyword>
<proteinExistence type="predicted"/>
<sequence length="350" mass="39341">MDQIHSVNSRQLASMIQQCLEAGVVPMIHGSPGIGKSAVTHAISERNNLKMIDHRLSTAAPEDQTGLPFKSEDGFARFAPFADLFPLEATPLPAGHDGWLLFLDELNSASKAVMASAYKLILDRMTGQHKLNERCMIIGAGNLKTDRAITNDIGTALQSRMVHLELRVEHRIWMEDVALAKKYDERIIGFLNMLPDRLMDFRPDHNDRTFCCPRTWEFMNRLLFDPVNQKPREVLDSAAALYAGTITSGVAVEFISYCRNAAHLVKIEDVLADPLQCRIPSEAAIKWATTTHLLNRVTNETLGDVLKYIDRMDASFKIMFVRALVVRNPTIVTRPEYAMFLSKMTNLLNS</sequence>
<name>A0A2P1JUU7_9CAUD</name>
<reference evidence="1" key="1">
    <citation type="submission" date="2018-02" db="EMBL/GenBank/DDBJ databases">
        <authorList>
            <person name="Miller M."/>
            <person name="Deiulio A."/>
            <person name="Douthitt C."/>
            <person name="McMahon J."/>
            <person name="Holland C."/>
            <person name="Wiersma-Koch H."/>
            <person name="Turechek W."/>
            <person name="D'Elia T."/>
        </authorList>
    </citation>
    <scope>NUCLEOTIDE SEQUENCE [LARGE SCALE GENOMIC DNA]</scope>
</reference>
<dbReference type="Gene3D" id="3.40.50.300">
    <property type="entry name" value="P-loop containing nucleotide triphosphate hydrolases"/>
    <property type="match status" value="1"/>
</dbReference>
<dbReference type="EMBL" id="MG983743">
    <property type="protein sequence ID" value="AVO23118.1"/>
    <property type="molecule type" value="Genomic_DNA"/>
</dbReference>
<accession>A0A2P1JUU7</accession>
<dbReference type="InterPro" id="IPR027417">
    <property type="entry name" value="P-loop_NTPase"/>
</dbReference>
<dbReference type="SUPFAM" id="SSF52540">
    <property type="entry name" value="P-loop containing nucleoside triphosphate hydrolases"/>
    <property type="match status" value="1"/>
</dbReference>
<protein>
    <submittedName>
        <fullName evidence="1">AAA-ATPase</fullName>
    </submittedName>
</protein>
<gene>
    <name evidence="1" type="ORF">RIVERRIDER_30</name>
</gene>